<keyword evidence="1" id="KW-0472">Membrane</keyword>
<dbReference type="Proteomes" id="UP001302120">
    <property type="component" value="Unassembled WGS sequence"/>
</dbReference>
<protein>
    <recommendedName>
        <fullName evidence="4">DUF2007 domain-containing protein</fullName>
    </recommendedName>
</protein>
<sequence length="161" mass="18320">MVKNFVTVATFTNSPEANLAKQRLESEGVKCLLQNESTVNAAWHLSVAVGWIQLQVAQENIDLAKSILVSELDYQSVSDSEMEEDDDIPSLSWADKTADRAFITAVISLLFIFLPIQIYSLWLLLCLLFHRQPISDNRRIKVIVSFALDLLSLFLFWKILF</sequence>
<keyword evidence="1" id="KW-0812">Transmembrane</keyword>
<dbReference type="EMBL" id="JAYGHG010000025">
    <property type="protein sequence ID" value="MEA5582548.1"/>
    <property type="molecule type" value="Genomic_DNA"/>
</dbReference>
<reference evidence="2 3" key="1">
    <citation type="submission" date="2023-12" db="EMBL/GenBank/DDBJ databases">
        <title>Baltic Sea Cyanobacteria.</title>
        <authorList>
            <person name="Delbaje E."/>
            <person name="Fewer D.P."/>
            <person name="Shishido T.K."/>
        </authorList>
    </citation>
    <scope>NUCLEOTIDE SEQUENCE [LARGE SCALE GENOMIC DNA]</scope>
    <source>
        <strain evidence="2 3">UHCC-0300</strain>
    </source>
</reference>
<keyword evidence="1" id="KW-1133">Transmembrane helix</keyword>
<dbReference type="RefSeq" id="WP_323196863.1">
    <property type="nucleotide sequence ID" value="NZ_JAYGHG010000025.1"/>
</dbReference>
<organism evidence="2 3">
    <name type="scientific">Nodularia harveyana UHCC-0300</name>
    <dbReference type="NCBI Taxonomy" id="2974287"/>
    <lineage>
        <taxon>Bacteria</taxon>
        <taxon>Bacillati</taxon>
        <taxon>Cyanobacteriota</taxon>
        <taxon>Cyanophyceae</taxon>
        <taxon>Nostocales</taxon>
        <taxon>Nodulariaceae</taxon>
        <taxon>Nodularia</taxon>
    </lineage>
</organism>
<evidence type="ECO:0000313" key="3">
    <source>
        <dbReference type="Proteomes" id="UP001302120"/>
    </source>
</evidence>
<evidence type="ECO:0000313" key="2">
    <source>
        <dbReference type="EMBL" id="MEA5582548.1"/>
    </source>
</evidence>
<keyword evidence="3" id="KW-1185">Reference proteome</keyword>
<feature type="transmembrane region" description="Helical" evidence="1">
    <location>
        <begin position="101"/>
        <end position="130"/>
    </location>
</feature>
<evidence type="ECO:0008006" key="4">
    <source>
        <dbReference type="Google" id="ProtNLM"/>
    </source>
</evidence>
<accession>A0ABU5UG82</accession>
<feature type="transmembrane region" description="Helical" evidence="1">
    <location>
        <begin position="142"/>
        <end position="160"/>
    </location>
</feature>
<evidence type="ECO:0000256" key="1">
    <source>
        <dbReference type="SAM" id="Phobius"/>
    </source>
</evidence>
<gene>
    <name evidence="2" type="ORF">VB620_14510</name>
</gene>
<proteinExistence type="predicted"/>
<comment type="caution">
    <text evidence="2">The sequence shown here is derived from an EMBL/GenBank/DDBJ whole genome shotgun (WGS) entry which is preliminary data.</text>
</comment>
<name>A0ABU5UG82_9CYAN</name>